<dbReference type="Pfam" id="PF00582">
    <property type="entry name" value="Usp"/>
    <property type="match status" value="1"/>
</dbReference>
<gene>
    <name evidence="2" type="ORF">BCR44DRAFT_38181</name>
</gene>
<keyword evidence="3" id="KW-1185">Reference proteome</keyword>
<dbReference type="InterPro" id="IPR006015">
    <property type="entry name" value="Universal_stress_UspA"/>
</dbReference>
<dbReference type="SUPFAM" id="SSF52402">
    <property type="entry name" value="Adenine nucleotide alpha hydrolases-like"/>
    <property type="match status" value="1"/>
</dbReference>
<dbReference type="Proteomes" id="UP000193411">
    <property type="component" value="Unassembled WGS sequence"/>
</dbReference>
<feature type="domain" description="UspA" evidence="1">
    <location>
        <begin position="25"/>
        <end position="103"/>
    </location>
</feature>
<dbReference type="Gene3D" id="3.40.50.620">
    <property type="entry name" value="HUPs"/>
    <property type="match status" value="1"/>
</dbReference>
<dbReference type="InterPro" id="IPR014729">
    <property type="entry name" value="Rossmann-like_a/b/a_fold"/>
</dbReference>
<proteinExistence type="predicted"/>
<dbReference type="EMBL" id="MCFL01000041">
    <property type="protein sequence ID" value="ORZ32813.1"/>
    <property type="molecule type" value="Genomic_DNA"/>
</dbReference>
<dbReference type="STRING" id="765915.A0A1Y2HGJ2"/>
<reference evidence="2 3" key="1">
    <citation type="submission" date="2016-07" db="EMBL/GenBank/DDBJ databases">
        <title>Pervasive Adenine N6-methylation of Active Genes in Fungi.</title>
        <authorList>
            <consortium name="DOE Joint Genome Institute"/>
            <person name="Mondo S.J."/>
            <person name="Dannebaum R.O."/>
            <person name="Kuo R.C."/>
            <person name="Labutti K."/>
            <person name="Haridas S."/>
            <person name="Kuo A."/>
            <person name="Salamov A."/>
            <person name="Ahrendt S.R."/>
            <person name="Lipzen A."/>
            <person name="Sullivan W."/>
            <person name="Andreopoulos W.B."/>
            <person name="Clum A."/>
            <person name="Lindquist E."/>
            <person name="Daum C."/>
            <person name="Ramamoorthy G.K."/>
            <person name="Gryganskyi A."/>
            <person name="Culley D."/>
            <person name="Magnuson J.K."/>
            <person name="James T.Y."/>
            <person name="O'Malley M.A."/>
            <person name="Stajich J.E."/>
            <person name="Spatafora J.W."/>
            <person name="Visel A."/>
            <person name="Grigoriev I.V."/>
        </authorList>
    </citation>
    <scope>NUCLEOTIDE SEQUENCE [LARGE SCALE GENOMIC DNA]</scope>
    <source>
        <strain evidence="2 3">PL171</strain>
    </source>
</reference>
<comment type="caution">
    <text evidence="2">The sequence shown here is derived from an EMBL/GenBank/DDBJ whole genome shotgun (WGS) entry which is preliminary data.</text>
</comment>
<sequence>MFYEDMVASKSNVREEIVADAMKTAQKFVDKSIESRLDKFKINVFVEVKVGDAREIIVDSAKQVNAAAVVMGSRGRNAIARFVLGSVSDYVTQHCPAPVVVIRSGPMPTSSK</sequence>
<evidence type="ECO:0000313" key="2">
    <source>
        <dbReference type="EMBL" id="ORZ32813.1"/>
    </source>
</evidence>
<dbReference type="OrthoDB" id="843225at2759"/>
<dbReference type="PANTHER" id="PTHR31964:SF113">
    <property type="entry name" value="USPA DOMAIN-CONTAINING PROTEIN"/>
    <property type="match status" value="1"/>
</dbReference>
<dbReference type="InterPro" id="IPR006016">
    <property type="entry name" value="UspA"/>
</dbReference>
<dbReference type="CDD" id="cd23659">
    <property type="entry name" value="USP_At3g01520-like"/>
    <property type="match status" value="1"/>
</dbReference>
<organism evidence="2 3">
    <name type="scientific">Catenaria anguillulae PL171</name>
    <dbReference type="NCBI Taxonomy" id="765915"/>
    <lineage>
        <taxon>Eukaryota</taxon>
        <taxon>Fungi</taxon>
        <taxon>Fungi incertae sedis</taxon>
        <taxon>Blastocladiomycota</taxon>
        <taxon>Blastocladiomycetes</taxon>
        <taxon>Blastocladiales</taxon>
        <taxon>Catenariaceae</taxon>
        <taxon>Catenaria</taxon>
    </lineage>
</organism>
<dbReference type="AlphaFoldDB" id="A0A1Y2HGJ2"/>
<name>A0A1Y2HGJ2_9FUNG</name>
<evidence type="ECO:0000259" key="1">
    <source>
        <dbReference type="Pfam" id="PF00582"/>
    </source>
</evidence>
<dbReference type="PANTHER" id="PTHR31964">
    <property type="entry name" value="ADENINE NUCLEOTIDE ALPHA HYDROLASES-LIKE SUPERFAMILY PROTEIN"/>
    <property type="match status" value="1"/>
</dbReference>
<evidence type="ECO:0000313" key="3">
    <source>
        <dbReference type="Proteomes" id="UP000193411"/>
    </source>
</evidence>
<protein>
    <recommendedName>
        <fullName evidence="1">UspA domain-containing protein</fullName>
    </recommendedName>
</protein>
<accession>A0A1Y2HGJ2</accession>
<dbReference type="PRINTS" id="PR01438">
    <property type="entry name" value="UNVRSLSTRESS"/>
</dbReference>